<feature type="compositionally biased region" description="Low complexity" evidence="1">
    <location>
        <begin position="304"/>
        <end position="317"/>
    </location>
</feature>
<dbReference type="OrthoDB" id="444265at2759"/>
<dbReference type="EMBL" id="MU001873">
    <property type="protein sequence ID" value="KAF2794992.1"/>
    <property type="molecule type" value="Genomic_DNA"/>
</dbReference>
<dbReference type="Pfam" id="PF00498">
    <property type="entry name" value="FHA"/>
    <property type="match status" value="1"/>
</dbReference>
<feature type="compositionally biased region" description="Basic and acidic residues" evidence="1">
    <location>
        <begin position="113"/>
        <end position="126"/>
    </location>
</feature>
<dbReference type="InterPro" id="IPR000253">
    <property type="entry name" value="FHA_dom"/>
</dbReference>
<dbReference type="InterPro" id="IPR050923">
    <property type="entry name" value="Cell_Proc_Reg/RNA_Proc"/>
</dbReference>
<feature type="region of interest" description="Disordered" evidence="1">
    <location>
        <begin position="16"/>
        <end position="348"/>
    </location>
</feature>
<evidence type="ECO:0000313" key="4">
    <source>
        <dbReference type="Proteomes" id="UP000799757"/>
    </source>
</evidence>
<feature type="compositionally biased region" description="Basic residues" evidence="1">
    <location>
        <begin position="127"/>
        <end position="140"/>
    </location>
</feature>
<dbReference type="AlphaFoldDB" id="A0A6A6XEX9"/>
<feature type="compositionally biased region" description="Basic and acidic residues" evidence="1">
    <location>
        <begin position="87"/>
        <end position="100"/>
    </location>
</feature>
<dbReference type="Gene3D" id="2.60.200.20">
    <property type="match status" value="1"/>
</dbReference>
<feature type="domain" description="FHA" evidence="2">
    <location>
        <begin position="406"/>
        <end position="473"/>
    </location>
</feature>
<accession>A0A6A6XEX9</accession>
<dbReference type="PROSITE" id="PS50006">
    <property type="entry name" value="FHA_DOMAIN"/>
    <property type="match status" value="1"/>
</dbReference>
<dbReference type="Proteomes" id="UP000799757">
    <property type="component" value="Unassembled WGS sequence"/>
</dbReference>
<dbReference type="InterPro" id="IPR008984">
    <property type="entry name" value="SMAD_FHA_dom_sf"/>
</dbReference>
<keyword evidence="4" id="KW-1185">Reference proteome</keyword>
<feature type="compositionally biased region" description="Low complexity" evidence="1">
    <location>
        <begin position="259"/>
        <end position="269"/>
    </location>
</feature>
<dbReference type="SUPFAM" id="SSF49879">
    <property type="entry name" value="SMAD/FHA domain"/>
    <property type="match status" value="1"/>
</dbReference>
<sequence>MGEAAVSAASIGQMLHSAEMSGSSETKAESPGGELRSMLRRAADHLSTLLLHDSAVTAEKPSPPPNRGAQRPPLSEKRCDMQATSSSRKDDGHGSRELSPRRARHALSMPQTKDSRRPRPEDETRTRSRSRSRSRHRHRHTTDGLGRGKKDAPVALERGSRSESQERRPSDGSRDRKSRDALKDASPDSHTKGPASSRNRDASPEPYRKPRERSRDRKRDRSRDRNRDRSRDRYRDRSRDRKRDRSRERDSAKPRRKSPSASRRSASPLPYRPSHKRRGRSPSPALTKRPRRSSSPPPKRGKRSPSPFSRSKKPLPSQDVSFRGLDDSTEPPTKYGGAPKTLQKPNFKPTGLLAASANKVAGTKISLKYHEPAEARKPSPSFPWRLFIFKGPDVVDTVQLYTQSCWLLGRAHQVADILLEHPSSSQQHAAIQFRHIVKTSEDEYGVRQKKAKVKPYIIDLESSNGTELNGEKIEAGRYFELRDKDILKFAGSEREYVVMLPPKE</sequence>
<organism evidence="3 4">
    <name type="scientific">Melanomma pulvis-pyrius CBS 109.77</name>
    <dbReference type="NCBI Taxonomy" id="1314802"/>
    <lineage>
        <taxon>Eukaryota</taxon>
        <taxon>Fungi</taxon>
        <taxon>Dikarya</taxon>
        <taxon>Ascomycota</taxon>
        <taxon>Pezizomycotina</taxon>
        <taxon>Dothideomycetes</taxon>
        <taxon>Pleosporomycetidae</taxon>
        <taxon>Pleosporales</taxon>
        <taxon>Melanommataceae</taxon>
        <taxon>Melanomma</taxon>
    </lineage>
</organism>
<feature type="compositionally biased region" description="Basic and acidic residues" evidence="1">
    <location>
        <begin position="198"/>
        <end position="253"/>
    </location>
</feature>
<evidence type="ECO:0000256" key="1">
    <source>
        <dbReference type="SAM" id="MobiDB-lite"/>
    </source>
</evidence>
<reference evidence="3" key="1">
    <citation type="journal article" date="2020" name="Stud. Mycol.">
        <title>101 Dothideomycetes genomes: a test case for predicting lifestyles and emergence of pathogens.</title>
        <authorList>
            <person name="Haridas S."/>
            <person name="Albert R."/>
            <person name="Binder M."/>
            <person name="Bloem J."/>
            <person name="Labutti K."/>
            <person name="Salamov A."/>
            <person name="Andreopoulos B."/>
            <person name="Baker S."/>
            <person name="Barry K."/>
            <person name="Bills G."/>
            <person name="Bluhm B."/>
            <person name="Cannon C."/>
            <person name="Castanera R."/>
            <person name="Culley D."/>
            <person name="Daum C."/>
            <person name="Ezra D."/>
            <person name="Gonzalez J."/>
            <person name="Henrissat B."/>
            <person name="Kuo A."/>
            <person name="Liang C."/>
            <person name="Lipzen A."/>
            <person name="Lutzoni F."/>
            <person name="Magnuson J."/>
            <person name="Mondo S."/>
            <person name="Nolan M."/>
            <person name="Ohm R."/>
            <person name="Pangilinan J."/>
            <person name="Park H.-J."/>
            <person name="Ramirez L."/>
            <person name="Alfaro M."/>
            <person name="Sun H."/>
            <person name="Tritt A."/>
            <person name="Yoshinaga Y."/>
            <person name="Zwiers L.-H."/>
            <person name="Turgeon B."/>
            <person name="Goodwin S."/>
            <person name="Spatafora J."/>
            <person name="Crous P."/>
            <person name="Grigoriev I."/>
        </authorList>
    </citation>
    <scope>NUCLEOTIDE SEQUENCE</scope>
    <source>
        <strain evidence="3">CBS 109.77</strain>
    </source>
</reference>
<gene>
    <name evidence="3" type="ORF">K505DRAFT_416764</name>
</gene>
<feature type="compositionally biased region" description="Basic and acidic residues" evidence="1">
    <location>
        <begin position="146"/>
        <end position="191"/>
    </location>
</feature>
<evidence type="ECO:0000259" key="2">
    <source>
        <dbReference type="PROSITE" id="PS50006"/>
    </source>
</evidence>
<proteinExistence type="predicted"/>
<dbReference type="PANTHER" id="PTHR23308">
    <property type="entry name" value="NUCLEAR INHIBITOR OF PROTEIN PHOSPHATASE-1"/>
    <property type="match status" value="1"/>
</dbReference>
<name>A0A6A6XEX9_9PLEO</name>
<dbReference type="SMART" id="SM00240">
    <property type="entry name" value="FHA"/>
    <property type="match status" value="1"/>
</dbReference>
<evidence type="ECO:0000313" key="3">
    <source>
        <dbReference type="EMBL" id="KAF2794992.1"/>
    </source>
</evidence>
<protein>
    <recommendedName>
        <fullName evidence="2">FHA domain-containing protein</fullName>
    </recommendedName>
</protein>